<dbReference type="Proteomes" id="UP000676565">
    <property type="component" value="Unassembled WGS sequence"/>
</dbReference>
<organism evidence="1 2">
    <name type="scientific">Gemmata palustris</name>
    <dbReference type="NCBI Taxonomy" id="2822762"/>
    <lineage>
        <taxon>Bacteria</taxon>
        <taxon>Pseudomonadati</taxon>
        <taxon>Planctomycetota</taxon>
        <taxon>Planctomycetia</taxon>
        <taxon>Gemmatales</taxon>
        <taxon>Gemmataceae</taxon>
        <taxon>Gemmata</taxon>
    </lineage>
</organism>
<keyword evidence="2" id="KW-1185">Reference proteome</keyword>
<dbReference type="RefSeq" id="WP_210660082.1">
    <property type="nucleotide sequence ID" value="NZ_JAGKQQ010000001.1"/>
</dbReference>
<evidence type="ECO:0000313" key="1">
    <source>
        <dbReference type="EMBL" id="MBP3959432.1"/>
    </source>
</evidence>
<proteinExistence type="predicted"/>
<sequence>MTHPAVTNKFPAFLVGVCTPAAYRLWLFREMRSAGNWNHKVAMHRAVERAGAFDEYTGVPLRWDLLDEYAATPPQGFGVPSDLPTVQCVSGKPTFKVCARHIWAMKQSLSENEFVAVCRTLANVRGVDPNSKNPPAQKISSLPASSWLPEAEDCPGHLYKQSGDTVMFWGAWVHEDWVCRVTGRVGEMAVMEREQVTSAKAAEARVKQDEAARHEEGYEDLDYHQIVIKLRTDIFERDREGVSDWQDELIDEIRAALNQRALGFETGVNWGWWGVEIFCESVDPDKAAELFIKLLEKHKIIDYLSEISTKSGDSERIIFSPAK</sequence>
<reference evidence="1 2" key="1">
    <citation type="submission" date="2021-04" db="EMBL/GenBank/DDBJ databases">
        <authorList>
            <person name="Ivanova A."/>
        </authorList>
    </citation>
    <scope>NUCLEOTIDE SEQUENCE [LARGE SCALE GENOMIC DNA]</scope>
    <source>
        <strain evidence="1 2">G18</strain>
    </source>
</reference>
<protein>
    <submittedName>
        <fullName evidence="1">Uncharacterized protein</fullName>
    </submittedName>
</protein>
<accession>A0ABS5C0B5</accession>
<comment type="caution">
    <text evidence="1">The sequence shown here is derived from an EMBL/GenBank/DDBJ whole genome shotgun (WGS) entry which is preliminary data.</text>
</comment>
<gene>
    <name evidence="1" type="ORF">J8F10_29665</name>
</gene>
<name>A0ABS5C0B5_9BACT</name>
<dbReference type="EMBL" id="JAGKQQ010000001">
    <property type="protein sequence ID" value="MBP3959432.1"/>
    <property type="molecule type" value="Genomic_DNA"/>
</dbReference>
<evidence type="ECO:0000313" key="2">
    <source>
        <dbReference type="Proteomes" id="UP000676565"/>
    </source>
</evidence>